<dbReference type="InterPro" id="IPR006195">
    <property type="entry name" value="aa-tRNA-synth_II"/>
</dbReference>
<dbReference type="SUPFAM" id="SSF55681">
    <property type="entry name" value="Class II aaRS and biotin synthetases"/>
    <property type="match status" value="1"/>
</dbReference>
<accession>A0ABU0EF20</accession>
<evidence type="ECO:0000256" key="6">
    <source>
        <dbReference type="ARBA" id="ARBA00022741"/>
    </source>
</evidence>
<evidence type="ECO:0000256" key="8">
    <source>
        <dbReference type="ARBA" id="ARBA00022917"/>
    </source>
</evidence>
<evidence type="ECO:0000256" key="10">
    <source>
        <dbReference type="ARBA" id="ARBA00047639"/>
    </source>
</evidence>
<evidence type="ECO:0000256" key="11">
    <source>
        <dbReference type="NCBIfam" id="TIGR00442"/>
    </source>
</evidence>
<dbReference type="RefSeq" id="WP_307492174.1">
    <property type="nucleotide sequence ID" value="NZ_JAUSVB010000002.1"/>
</dbReference>
<dbReference type="InterPro" id="IPR041715">
    <property type="entry name" value="HisRS-like_core"/>
</dbReference>
<keyword evidence="14" id="KW-0436">Ligase</keyword>
<dbReference type="InterPro" id="IPR036621">
    <property type="entry name" value="Anticodon-bd_dom_sf"/>
</dbReference>
<dbReference type="InterPro" id="IPR015807">
    <property type="entry name" value="His-tRNA-ligase"/>
</dbReference>
<evidence type="ECO:0000259" key="13">
    <source>
        <dbReference type="PROSITE" id="PS50862"/>
    </source>
</evidence>
<evidence type="ECO:0000256" key="9">
    <source>
        <dbReference type="ARBA" id="ARBA00023146"/>
    </source>
</evidence>
<evidence type="ECO:0000256" key="4">
    <source>
        <dbReference type="ARBA" id="ARBA00017399"/>
    </source>
</evidence>
<dbReference type="Pfam" id="PF13393">
    <property type="entry name" value="tRNA-synt_His"/>
    <property type="match status" value="1"/>
</dbReference>
<dbReference type="Proteomes" id="UP001239626">
    <property type="component" value="Unassembled WGS sequence"/>
</dbReference>
<protein>
    <recommendedName>
        <fullName evidence="4 11">Histidine--tRNA ligase</fullName>
        <ecNumber evidence="3 11">6.1.1.21</ecNumber>
    </recommendedName>
</protein>
<dbReference type="EC" id="6.1.1.21" evidence="3 11"/>
<dbReference type="PANTHER" id="PTHR11476">
    <property type="entry name" value="HISTIDYL-TRNA SYNTHETASE"/>
    <property type="match status" value="1"/>
</dbReference>
<evidence type="ECO:0000313" key="15">
    <source>
        <dbReference type="Proteomes" id="UP001239626"/>
    </source>
</evidence>
<keyword evidence="7" id="KW-0067">ATP-binding</keyword>
<keyword evidence="9" id="KW-0030">Aminoacyl-tRNA synthetase</keyword>
<organism evidence="14 15">
    <name type="scientific">Cellulomonas humilata</name>
    <dbReference type="NCBI Taxonomy" id="144055"/>
    <lineage>
        <taxon>Bacteria</taxon>
        <taxon>Bacillati</taxon>
        <taxon>Actinomycetota</taxon>
        <taxon>Actinomycetes</taxon>
        <taxon>Micrococcales</taxon>
        <taxon>Cellulomonadaceae</taxon>
        <taxon>Cellulomonas</taxon>
    </lineage>
</organism>
<dbReference type="Gene3D" id="3.30.930.10">
    <property type="entry name" value="Bira Bifunctional Protein, Domain 2"/>
    <property type="match status" value="1"/>
</dbReference>
<dbReference type="GO" id="GO:0004821">
    <property type="term" value="F:histidine-tRNA ligase activity"/>
    <property type="evidence" value="ECO:0007669"/>
    <property type="project" value="UniProtKB-EC"/>
</dbReference>
<dbReference type="Gene3D" id="3.40.50.800">
    <property type="entry name" value="Anticodon-binding domain"/>
    <property type="match status" value="1"/>
</dbReference>
<dbReference type="SUPFAM" id="SSF52954">
    <property type="entry name" value="Class II aaRS ABD-related"/>
    <property type="match status" value="1"/>
</dbReference>
<comment type="caution">
    <text evidence="14">The sequence shown here is derived from an EMBL/GenBank/DDBJ whole genome shotgun (WGS) entry which is preliminary data.</text>
</comment>
<feature type="region of interest" description="Disordered" evidence="12">
    <location>
        <begin position="428"/>
        <end position="453"/>
    </location>
</feature>
<dbReference type="Pfam" id="PF03129">
    <property type="entry name" value="HGTP_anticodon"/>
    <property type="match status" value="1"/>
</dbReference>
<proteinExistence type="inferred from homology"/>
<dbReference type="InterPro" id="IPR004516">
    <property type="entry name" value="HisRS/HisZ"/>
</dbReference>
<comment type="catalytic activity">
    <reaction evidence="10">
        <text>tRNA(His) + L-histidine + ATP = L-histidyl-tRNA(His) + AMP + diphosphate + H(+)</text>
        <dbReference type="Rhea" id="RHEA:17313"/>
        <dbReference type="Rhea" id="RHEA-COMP:9665"/>
        <dbReference type="Rhea" id="RHEA-COMP:9689"/>
        <dbReference type="ChEBI" id="CHEBI:15378"/>
        <dbReference type="ChEBI" id="CHEBI:30616"/>
        <dbReference type="ChEBI" id="CHEBI:33019"/>
        <dbReference type="ChEBI" id="CHEBI:57595"/>
        <dbReference type="ChEBI" id="CHEBI:78442"/>
        <dbReference type="ChEBI" id="CHEBI:78527"/>
        <dbReference type="ChEBI" id="CHEBI:456215"/>
        <dbReference type="EC" id="6.1.1.21"/>
    </reaction>
</comment>
<keyword evidence="5" id="KW-0963">Cytoplasm</keyword>
<evidence type="ECO:0000256" key="7">
    <source>
        <dbReference type="ARBA" id="ARBA00022840"/>
    </source>
</evidence>
<sequence>MARPTPLSGFPEWLPEGRLVEQHVLDVLRRTFELHGFVGIETRAVEPLDQLLRKGETSKEVYVLGRLQAEAGAAPDRAGTLGLHFDLTVPFARYVLENAGHLAFPFRRYQIQKAWRGERPQDGRFREFVQADIDVVGAGTLPYHYEVELPLVMAEALGALRDIGVPPVRVLVNNRKVAEGFYRGIGLTDVDAVLRSIDKLDKIGADAVAGLLVAEAGASDVQARACLELAAISGSDESVIDHVRTLAVDHGAAHELLDEGLEELGALIRAAALRAPGVVVADLKIARGLDYYTGSVYETVLVGHEQLGSICSGGRYDTLASDGANTYPGVGLSIGVSRLVSRLISRGLVTTTRSVPSAVLVAVSNEDDRGRSDAVAAALRSRGIPVEVAPSAAKFGKQIRHADRRGIPFVWFVGEDEQAADQVKDIRSGEQVEADAGTWTPDDSDLWPRVVPA</sequence>
<keyword evidence="6" id="KW-0547">Nucleotide-binding</keyword>
<gene>
    <name evidence="14" type="ORF">J2X26_002191</name>
</gene>
<comment type="similarity">
    <text evidence="1">Belongs to the class-II aminoacyl-tRNA synthetase family.</text>
</comment>
<evidence type="ECO:0000256" key="5">
    <source>
        <dbReference type="ARBA" id="ARBA00022490"/>
    </source>
</evidence>
<dbReference type="PIRSF" id="PIRSF001549">
    <property type="entry name" value="His-tRNA_synth"/>
    <property type="match status" value="1"/>
</dbReference>
<dbReference type="NCBIfam" id="TIGR00442">
    <property type="entry name" value="hisS"/>
    <property type="match status" value="1"/>
</dbReference>
<dbReference type="CDD" id="cd00773">
    <property type="entry name" value="HisRS-like_core"/>
    <property type="match status" value="1"/>
</dbReference>
<dbReference type="InterPro" id="IPR045864">
    <property type="entry name" value="aa-tRNA-synth_II/BPL/LPL"/>
</dbReference>
<feature type="domain" description="Aminoacyl-transfer RNA synthetases class-II family profile" evidence="13">
    <location>
        <begin position="105"/>
        <end position="356"/>
    </location>
</feature>
<keyword evidence="8" id="KW-0648">Protein biosynthesis</keyword>
<evidence type="ECO:0000256" key="12">
    <source>
        <dbReference type="SAM" id="MobiDB-lite"/>
    </source>
</evidence>
<comment type="subunit">
    <text evidence="2">Homodimer.</text>
</comment>
<name>A0ABU0EF20_9CELL</name>
<evidence type="ECO:0000313" key="14">
    <source>
        <dbReference type="EMBL" id="MDQ0373880.1"/>
    </source>
</evidence>
<reference evidence="14 15" key="1">
    <citation type="submission" date="2023-07" db="EMBL/GenBank/DDBJ databases">
        <title>Sorghum-associated microbial communities from plants grown in Nebraska, USA.</title>
        <authorList>
            <person name="Schachtman D."/>
        </authorList>
    </citation>
    <scope>NUCLEOTIDE SEQUENCE [LARGE SCALE GENOMIC DNA]</scope>
    <source>
        <strain evidence="14 15">BE332</strain>
    </source>
</reference>
<dbReference type="EMBL" id="JAUSVB010000002">
    <property type="protein sequence ID" value="MDQ0373880.1"/>
    <property type="molecule type" value="Genomic_DNA"/>
</dbReference>
<evidence type="ECO:0000256" key="3">
    <source>
        <dbReference type="ARBA" id="ARBA00012815"/>
    </source>
</evidence>
<evidence type="ECO:0000256" key="2">
    <source>
        <dbReference type="ARBA" id="ARBA00011738"/>
    </source>
</evidence>
<dbReference type="PANTHER" id="PTHR11476:SF7">
    <property type="entry name" value="HISTIDINE--TRNA LIGASE"/>
    <property type="match status" value="1"/>
</dbReference>
<dbReference type="InterPro" id="IPR004154">
    <property type="entry name" value="Anticodon-bd"/>
</dbReference>
<keyword evidence="15" id="KW-1185">Reference proteome</keyword>
<dbReference type="PROSITE" id="PS50862">
    <property type="entry name" value="AA_TRNA_LIGASE_II"/>
    <property type="match status" value="1"/>
</dbReference>
<evidence type="ECO:0000256" key="1">
    <source>
        <dbReference type="ARBA" id="ARBA00008226"/>
    </source>
</evidence>